<feature type="transmembrane region" description="Helical" evidence="1">
    <location>
        <begin position="54"/>
        <end position="75"/>
    </location>
</feature>
<gene>
    <name evidence="2" type="ORF">KCQ71_10125</name>
</gene>
<evidence type="ECO:0000313" key="3">
    <source>
        <dbReference type="Proteomes" id="UP000826651"/>
    </source>
</evidence>
<reference evidence="2 3" key="1">
    <citation type="submission" date="2021-04" db="EMBL/GenBank/DDBJ databases">
        <title>Ruania sp. nov., isolated from sandy soil of mangrove forest.</title>
        <authorList>
            <person name="Ge X."/>
            <person name="Huang R."/>
            <person name="Liu W."/>
        </authorList>
    </citation>
    <scope>NUCLEOTIDE SEQUENCE [LARGE SCALE GENOMIC DNA]</scope>
    <source>
        <strain evidence="2 3">N2-46</strain>
    </source>
</reference>
<sequence>MTQSGGGPDATPDGGVARSAADPVVIAVYYPTAEGFDTPPAAADLQDPGPRASVAVRLVWLGAVLLILSVILAILQLPGPPILVAVGLVAGLLAFRFRQAERKVAAQEKAWLAGWPRLVADPEYTIGRLSDVTLKEGNTRSFGIEGSVTYRDGAGIEHVVTIPGGVVPRAGGVEPPALYAPVAVWHSQDHSVVLLRFSTALAA</sequence>
<keyword evidence="1" id="KW-0472">Membrane</keyword>
<keyword evidence="1" id="KW-0812">Transmembrane</keyword>
<keyword evidence="3" id="KW-1185">Reference proteome</keyword>
<evidence type="ECO:0000256" key="1">
    <source>
        <dbReference type="SAM" id="Phobius"/>
    </source>
</evidence>
<organism evidence="2 3">
    <name type="scientific">Occultella gossypii</name>
    <dbReference type="NCBI Taxonomy" id="2800820"/>
    <lineage>
        <taxon>Bacteria</taxon>
        <taxon>Bacillati</taxon>
        <taxon>Actinomycetota</taxon>
        <taxon>Actinomycetes</taxon>
        <taxon>Micrococcales</taxon>
        <taxon>Ruaniaceae</taxon>
        <taxon>Occultella</taxon>
    </lineage>
</organism>
<dbReference type="RefSeq" id="WP_223405433.1">
    <property type="nucleotide sequence ID" value="NZ_JAGSHT010000010.1"/>
</dbReference>
<name>A0ABS7S9T3_9MICO</name>
<proteinExistence type="predicted"/>
<accession>A0ABS7S9T3</accession>
<dbReference type="EMBL" id="JAGSHT010000010">
    <property type="protein sequence ID" value="MBZ2196510.1"/>
    <property type="molecule type" value="Genomic_DNA"/>
</dbReference>
<protein>
    <submittedName>
        <fullName evidence="2">Uncharacterized protein</fullName>
    </submittedName>
</protein>
<dbReference type="Proteomes" id="UP000826651">
    <property type="component" value="Unassembled WGS sequence"/>
</dbReference>
<evidence type="ECO:0000313" key="2">
    <source>
        <dbReference type="EMBL" id="MBZ2196510.1"/>
    </source>
</evidence>
<comment type="caution">
    <text evidence="2">The sequence shown here is derived from an EMBL/GenBank/DDBJ whole genome shotgun (WGS) entry which is preliminary data.</text>
</comment>
<keyword evidence="1" id="KW-1133">Transmembrane helix</keyword>
<feature type="transmembrane region" description="Helical" evidence="1">
    <location>
        <begin position="81"/>
        <end position="97"/>
    </location>
</feature>